<feature type="compositionally biased region" description="Polar residues" evidence="1">
    <location>
        <begin position="1030"/>
        <end position="1042"/>
    </location>
</feature>
<feature type="compositionally biased region" description="Polar residues" evidence="1">
    <location>
        <begin position="270"/>
        <end position="288"/>
    </location>
</feature>
<feature type="compositionally biased region" description="Polar residues" evidence="1">
    <location>
        <begin position="937"/>
        <end position="946"/>
    </location>
</feature>
<proteinExistence type="predicted"/>
<feature type="region of interest" description="Disordered" evidence="1">
    <location>
        <begin position="866"/>
        <end position="914"/>
    </location>
</feature>
<gene>
    <name evidence="2" type="ORF">TTHERM_00314940</name>
</gene>
<feature type="compositionally biased region" description="Low complexity" evidence="1">
    <location>
        <begin position="977"/>
        <end position="990"/>
    </location>
</feature>
<dbReference type="KEGG" id="tet:TTHERM_00314940"/>
<dbReference type="InParanoid" id="I7M2P3"/>
<feature type="region of interest" description="Disordered" evidence="1">
    <location>
        <begin position="270"/>
        <end position="380"/>
    </location>
</feature>
<feature type="compositionally biased region" description="Polar residues" evidence="1">
    <location>
        <begin position="1385"/>
        <end position="1404"/>
    </location>
</feature>
<dbReference type="Proteomes" id="UP000009168">
    <property type="component" value="Unassembled WGS sequence"/>
</dbReference>
<feature type="region of interest" description="Disordered" evidence="1">
    <location>
        <begin position="181"/>
        <end position="244"/>
    </location>
</feature>
<feature type="compositionally biased region" description="Low complexity" evidence="1">
    <location>
        <begin position="436"/>
        <end position="502"/>
    </location>
</feature>
<feature type="compositionally biased region" description="Low complexity" evidence="1">
    <location>
        <begin position="866"/>
        <end position="911"/>
    </location>
</feature>
<evidence type="ECO:0000256" key="1">
    <source>
        <dbReference type="SAM" id="MobiDB-lite"/>
    </source>
</evidence>
<dbReference type="EMBL" id="GG662605">
    <property type="protein sequence ID" value="EAS01040.2"/>
    <property type="molecule type" value="Genomic_DNA"/>
</dbReference>
<organism evidence="2 3">
    <name type="scientific">Tetrahymena thermophila (strain SB210)</name>
    <dbReference type="NCBI Taxonomy" id="312017"/>
    <lineage>
        <taxon>Eukaryota</taxon>
        <taxon>Sar</taxon>
        <taxon>Alveolata</taxon>
        <taxon>Ciliophora</taxon>
        <taxon>Intramacronucleata</taxon>
        <taxon>Oligohymenophorea</taxon>
        <taxon>Hymenostomatida</taxon>
        <taxon>Tetrahymenina</taxon>
        <taxon>Tetrahymenidae</taxon>
        <taxon>Tetrahymena</taxon>
    </lineage>
</organism>
<keyword evidence="3" id="KW-1185">Reference proteome</keyword>
<evidence type="ECO:0000313" key="3">
    <source>
        <dbReference type="Proteomes" id="UP000009168"/>
    </source>
</evidence>
<feature type="compositionally biased region" description="Polar residues" evidence="1">
    <location>
        <begin position="206"/>
        <end position="244"/>
    </location>
</feature>
<dbReference type="STRING" id="312017.I7M2P3"/>
<feature type="compositionally biased region" description="Polar residues" evidence="1">
    <location>
        <begin position="404"/>
        <end position="435"/>
    </location>
</feature>
<dbReference type="GeneID" id="7836104"/>
<feature type="compositionally biased region" description="Low complexity" evidence="1">
    <location>
        <begin position="92"/>
        <end position="107"/>
    </location>
</feature>
<accession>I7M2P3</accession>
<feature type="region of interest" description="Disordered" evidence="1">
    <location>
        <begin position="1381"/>
        <end position="1423"/>
    </location>
</feature>
<evidence type="ECO:0000313" key="2">
    <source>
        <dbReference type="EMBL" id="EAS01040.2"/>
    </source>
</evidence>
<feature type="compositionally biased region" description="Low complexity" evidence="1">
    <location>
        <begin position="1003"/>
        <end position="1029"/>
    </location>
</feature>
<feature type="compositionally biased region" description="Low complexity" evidence="1">
    <location>
        <begin position="118"/>
        <end position="158"/>
    </location>
</feature>
<dbReference type="RefSeq" id="XP_001021285.2">
    <property type="nucleotide sequence ID" value="XM_001021285.3"/>
</dbReference>
<feature type="region of interest" description="Disordered" evidence="1">
    <location>
        <begin position="1205"/>
        <end position="1228"/>
    </location>
</feature>
<reference evidence="3" key="1">
    <citation type="journal article" date="2006" name="PLoS Biol.">
        <title>Macronuclear genome sequence of the ciliate Tetrahymena thermophila, a model eukaryote.</title>
        <authorList>
            <person name="Eisen J.A."/>
            <person name="Coyne R.S."/>
            <person name="Wu M."/>
            <person name="Wu D."/>
            <person name="Thiagarajan M."/>
            <person name="Wortman J.R."/>
            <person name="Badger J.H."/>
            <person name="Ren Q."/>
            <person name="Amedeo P."/>
            <person name="Jones K.M."/>
            <person name="Tallon L.J."/>
            <person name="Delcher A.L."/>
            <person name="Salzberg S.L."/>
            <person name="Silva J.C."/>
            <person name="Haas B.J."/>
            <person name="Majoros W.H."/>
            <person name="Farzad M."/>
            <person name="Carlton J.M."/>
            <person name="Smith R.K. Jr."/>
            <person name="Garg J."/>
            <person name="Pearlman R.E."/>
            <person name="Karrer K.M."/>
            <person name="Sun L."/>
            <person name="Manning G."/>
            <person name="Elde N.C."/>
            <person name="Turkewitz A.P."/>
            <person name="Asai D.J."/>
            <person name="Wilkes D.E."/>
            <person name="Wang Y."/>
            <person name="Cai H."/>
            <person name="Collins K."/>
            <person name="Stewart B.A."/>
            <person name="Lee S.R."/>
            <person name="Wilamowska K."/>
            <person name="Weinberg Z."/>
            <person name="Ruzzo W.L."/>
            <person name="Wloga D."/>
            <person name="Gaertig J."/>
            <person name="Frankel J."/>
            <person name="Tsao C.-C."/>
            <person name="Gorovsky M.A."/>
            <person name="Keeling P.J."/>
            <person name="Waller R.F."/>
            <person name="Patron N.J."/>
            <person name="Cherry J.M."/>
            <person name="Stover N.A."/>
            <person name="Krieger C.J."/>
            <person name="del Toro C."/>
            <person name="Ryder H.F."/>
            <person name="Williamson S.C."/>
            <person name="Barbeau R.A."/>
            <person name="Hamilton E.P."/>
            <person name="Orias E."/>
        </authorList>
    </citation>
    <scope>NUCLEOTIDE SEQUENCE [LARGE SCALE GENOMIC DNA]</scope>
    <source>
        <strain evidence="3">SB210</strain>
    </source>
</reference>
<name>I7M2P3_TETTS</name>
<feature type="compositionally biased region" description="Low complexity" evidence="1">
    <location>
        <begin position="289"/>
        <end position="380"/>
    </location>
</feature>
<feature type="compositionally biased region" description="Low complexity" evidence="1">
    <location>
        <begin position="69"/>
        <end position="83"/>
    </location>
</feature>
<feature type="region of interest" description="Disordered" evidence="1">
    <location>
        <begin position="66"/>
        <end position="158"/>
    </location>
</feature>
<feature type="compositionally biased region" description="Low complexity" evidence="1">
    <location>
        <begin position="183"/>
        <end position="205"/>
    </location>
</feature>
<sequence length="1423" mass="159360">MSKSNNSNNLGSENMLFDLLDGFMQICQPGFQNYEKSMLQWTNFKELISNRPIDYHQVFTFISKMQETEQPSPQKSKQMQSQDQQKDEENESQSSSKQSYQNSSNENIPKNSTKLYHSQRQQNNLTNNSNNLKDNQQNSSYFNSSQNFSNQGNSNNTVGLQAQNATTQLQTQGRTNNFIKNTQSSYQSNNSGSNSVQNGNNQNQSTHPQSSNQQYPHSQSQNPANNNYFNSTTNHSNGSNQHSNYSSFNNELFAGSSMNMFKTAAGNFQSNTIQNQKKGEQPRSSTRDQFNQGSSQAQNNNNNNFNGGSSTNMYNSNTNGSNNPNSSRNNYRSSFNQATSSSNNNNITNNTGNIYQNQQSNSKATTNQQNSNSSQVSNFTSSGNVAAMANMHSSKENYSHLNNNVNLEKSSPMNPSKFTNSFKANGNAHSIYNNTSQSSENNNHFNSQQSQQSPEKMSSQKTNKNQQQQNGQQTQQQGNGHHNNHNGTSNNHTNQFNINNFHGLPNETSTFVKDENLYSIKSFSEFLKEHTRIQSLGKNTQFAQTSVLELQNNSNSLLKLASIAFFVNLISELPHPESQPNSTCQASKIQLIDIFLKVYNKKLKIHVSSTHIFTSDQLIASFTKNTGLLIQLYLLHGQNTSKLIKAFLYQVQHDPLYLDSLVILIKELAAEFVEECDYDAIASILMQQIQQHQTQQQQNSLYSTCASLSQLQENKVGGLSEKEKRAKLAQKLRQPSWKEVKPEWLFLLSLSLQRPIELFNLRDNKLEQTLFKSKKMQISEVTANNKINIVTVTQAENKFPVYYLMTMKQSETELYASLKINFKKNELKLNEEVNFPYLIKQITREKEQCQQQQQPQQPQIINSPTQQMQQNNNNSANQAQLQLSPSQSKQQQPQQSTQQNLPQSNSNTNLNKEYSMGHRSSKLGLHLNQLQQQQQQPNALYSSTNANNLNSQQHHHHNSSVEDQGRKSHSIKTNHISNLNTNGSTSNLNNPSASSPRVHNFMNNLNQLNNQQAGSQAQQSAQQQQQQQQVPSSIEPKQNNPPFSKLGNKFSHYENISPKYNLNNLNFQKSTVNSRQHQQSNSLSQDEWNKNLLYAKVKDLIFTLNINSEQLNSLARFSITNNQTGIQSKENIQPKSPLKYKSVLYPLSNNCIQQNPNGAIPPNGFSNALNNIMIGQNYIQNQNQQQNSSSTTTINSLSTNTTNNISNLNNLNNTSGTTAAGTNSASVQNGNINNNITNYTSPNSAFNNYLNSNPTLFTGQTAFNINSNSKLNTNNLNPLSPSSNFNGSVNPLLLNSTNNNNNFVNSFGKNGVSGVNNTNSSNLQNFLNSNSYNAMQSAGGMGATNNIQQQNLNTLNQQNMSSSLNGNSTLTSNSALTQLVGNAPGTVSSKRYPTSQANPNLVDSQSRDIFNKLSPRRNLNTQY</sequence>
<feature type="region of interest" description="Disordered" evidence="1">
    <location>
        <begin position="930"/>
        <end position="1050"/>
    </location>
</feature>
<feature type="region of interest" description="Disordered" evidence="1">
    <location>
        <begin position="404"/>
        <end position="502"/>
    </location>
</feature>
<protein>
    <submittedName>
        <fullName evidence="2">Uncharacterized protein</fullName>
    </submittedName>
</protein>